<feature type="compositionally biased region" description="Basic and acidic residues" evidence="1">
    <location>
        <begin position="449"/>
        <end position="460"/>
    </location>
</feature>
<gene>
    <name evidence="2" type="ORF">THAPS_25430</name>
</gene>
<sequence>MRRFHSQEGSSAPTAHQSQQQQRRSRAGPPNRRSTIHTSSSNDRSDSPSPNDRNCGSRHHVGRGDKRHSSNSGDDERRYQQQYSHRRIKSQGSDRHRRTNSASMRSTSLTRNISRSGSAMRSRTDSTSRTSSRQRDTSRAEPRRDHRSDRDEEQGGGGGVGIKILRRSSSRSCSRKKDRVSPAFSNEDKPTTSDSDYEQVVSTKVDKIFSQLSIIRRLQSKGSAKTEYTESTTSLLSLSVKSGDSAPSRGGDETQSPPRTTTNNNEKSKELSSSMREFAWVKQMESGTIPSGNRQMRKSSLDSTLPLPRMDKPSVSSGGGMPRSSSTGDKTSTASSHYGRMSSVDMLKSQLSTLVYDVKETKKEECVSNSSESSSVPVPAVRPKFIKPVNFNRDGENHSPKEVKKKPVSSFKETKEPVEDEEDDAPKTVPPPPQRPVAPSVSNPPPPREFSRRHTVDHHAPPSTTSPTKEATSPNADGIQSKISPPPPPPRRFPPVSAKQHLQRQLPNFNSSCMDFTHSDSTGVINKSESNKLSRSCGDFAKSDPCMFDNDGITNIGYNNDSRGRPKEPTLSLLFRRKGSMGAIPDEETPLPSINATSSNGKQLNNVKRQANVINMPHIDQFGDAGLYTGEVNDDKCPHGKGKMKYENGVFYEGKWVNGEQDANTVLQRERMLSGFTSWKGQPKNANGASGGISGGGCTVYGMEWIDFSGMAGRYTGTVNKDNLPEGKGIMKYDFGLIAEGEWVKGVLNNGSSQGQIAGGATFMSGTVMGGGMSVASGAGMSVVGGSIAPVSVMGMGGISVAPPNLMHHPQMMMQPHPSHMNQYCMPYAYDPSRMG</sequence>
<feature type="compositionally biased region" description="Pro residues" evidence="1">
    <location>
        <begin position="484"/>
        <end position="493"/>
    </location>
</feature>
<feature type="compositionally biased region" description="Low complexity" evidence="1">
    <location>
        <begin position="367"/>
        <end position="383"/>
    </location>
</feature>
<dbReference type="PaxDb" id="35128-Thaps25430"/>
<proteinExistence type="predicted"/>
<keyword evidence="3" id="KW-1185">Reference proteome</keyword>
<feature type="compositionally biased region" description="Low complexity" evidence="1">
    <location>
        <begin position="229"/>
        <end position="239"/>
    </location>
</feature>
<feature type="compositionally biased region" description="Polar residues" evidence="1">
    <location>
        <begin position="323"/>
        <end position="336"/>
    </location>
</feature>
<feature type="region of interest" description="Disordered" evidence="1">
    <location>
        <begin position="1"/>
        <end position="200"/>
    </location>
</feature>
<reference evidence="2 3" key="2">
    <citation type="journal article" date="2008" name="Nature">
        <title>The Phaeodactylum genome reveals the evolutionary history of diatom genomes.</title>
        <authorList>
            <person name="Bowler C."/>
            <person name="Allen A.E."/>
            <person name="Badger J.H."/>
            <person name="Grimwood J."/>
            <person name="Jabbari K."/>
            <person name="Kuo A."/>
            <person name="Maheswari U."/>
            <person name="Martens C."/>
            <person name="Maumus F."/>
            <person name="Otillar R.P."/>
            <person name="Rayko E."/>
            <person name="Salamov A."/>
            <person name="Vandepoele K."/>
            <person name="Beszteri B."/>
            <person name="Gruber A."/>
            <person name="Heijde M."/>
            <person name="Katinka M."/>
            <person name="Mock T."/>
            <person name="Valentin K."/>
            <person name="Verret F."/>
            <person name="Berges J.A."/>
            <person name="Brownlee C."/>
            <person name="Cadoret J.P."/>
            <person name="Chiovitti A."/>
            <person name="Choi C.J."/>
            <person name="Coesel S."/>
            <person name="De Martino A."/>
            <person name="Detter J.C."/>
            <person name="Durkin C."/>
            <person name="Falciatore A."/>
            <person name="Fournet J."/>
            <person name="Haruta M."/>
            <person name="Huysman M.J."/>
            <person name="Jenkins B.D."/>
            <person name="Jiroutova K."/>
            <person name="Jorgensen R.E."/>
            <person name="Joubert Y."/>
            <person name="Kaplan A."/>
            <person name="Kroger N."/>
            <person name="Kroth P.G."/>
            <person name="La Roche J."/>
            <person name="Lindquist E."/>
            <person name="Lommer M."/>
            <person name="Martin-Jezequel V."/>
            <person name="Lopez P.J."/>
            <person name="Lucas S."/>
            <person name="Mangogna M."/>
            <person name="McGinnis K."/>
            <person name="Medlin L.K."/>
            <person name="Montsant A."/>
            <person name="Oudot-Le Secq M.P."/>
            <person name="Napoli C."/>
            <person name="Obornik M."/>
            <person name="Parker M.S."/>
            <person name="Petit J.L."/>
            <person name="Porcel B.M."/>
            <person name="Poulsen N."/>
            <person name="Robison M."/>
            <person name="Rychlewski L."/>
            <person name="Rynearson T.A."/>
            <person name="Schmutz J."/>
            <person name="Shapiro H."/>
            <person name="Siaut M."/>
            <person name="Stanley M."/>
            <person name="Sussman M.R."/>
            <person name="Taylor A.R."/>
            <person name="Vardi A."/>
            <person name="von Dassow P."/>
            <person name="Vyverman W."/>
            <person name="Willis A."/>
            <person name="Wyrwicz L.S."/>
            <person name="Rokhsar D.S."/>
            <person name="Weissenbach J."/>
            <person name="Armbrust E.V."/>
            <person name="Green B.R."/>
            <person name="Van de Peer Y."/>
            <person name="Grigoriev I.V."/>
        </authorList>
    </citation>
    <scope>NUCLEOTIDE SEQUENCE [LARGE SCALE GENOMIC DNA]</scope>
    <source>
        <strain evidence="2 3">CCMP1335</strain>
    </source>
</reference>
<dbReference type="InParanoid" id="B5YM75"/>
<evidence type="ECO:0000256" key="1">
    <source>
        <dbReference type="SAM" id="MobiDB-lite"/>
    </source>
</evidence>
<dbReference type="SUPFAM" id="SSF82185">
    <property type="entry name" value="Histone H3 K4-specific methyltransferase SET7/9 N-terminal domain"/>
    <property type="match status" value="1"/>
</dbReference>
<feature type="compositionally biased region" description="Low complexity" evidence="1">
    <location>
        <begin position="39"/>
        <end position="54"/>
    </location>
</feature>
<feature type="compositionally biased region" description="Polar residues" evidence="1">
    <location>
        <begin position="253"/>
        <end position="262"/>
    </location>
</feature>
<organism evidence="2 3">
    <name type="scientific">Thalassiosira pseudonana</name>
    <name type="common">Marine diatom</name>
    <name type="synonym">Cyclotella nana</name>
    <dbReference type="NCBI Taxonomy" id="35128"/>
    <lineage>
        <taxon>Eukaryota</taxon>
        <taxon>Sar</taxon>
        <taxon>Stramenopiles</taxon>
        <taxon>Ochrophyta</taxon>
        <taxon>Bacillariophyta</taxon>
        <taxon>Coscinodiscophyceae</taxon>
        <taxon>Thalassiosirophycidae</taxon>
        <taxon>Thalassiosirales</taxon>
        <taxon>Thalassiosiraceae</taxon>
        <taxon>Thalassiosira</taxon>
    </lineage>
</organism>
<name>B5YM75_THAPS</name>
<feature type="compositionally biased region" description="Basic residues" evidence="1">
    <location>
        <begin position="164"/>
        <end position="178"/>
    </location>
</feature>
<protein>
    <submittedName>
        <fullName evidence="2">Uncharacterized protein</fullName>
    </submittedName>
</protein>
<dbReference type="RefSeq" id="XP_002295485.1">
    <property type="nucleotide sequence ID" value="XM_002295449.1"/>
</dbReference>
<feature type="compositionally biased region" description="Polar residues" evidence="1">
    <location>
        <begin position="592"/>
        <end position="601"/>
    </location>
</feature>
<feature type="compositionally biased region" description="Basic and acidic residues" evidence="1">
    <location>
        <begin position="62"/>
        <end position="79"/>
    </location>
</feature>
<feature type="compositionally biased region" description="Basic and acidic residues" evidence="1">
    <location>
        <begin position="393"/>
        <end position="402"/>
    </location>
</feature>
<feature type="compositionally biased region" description="Basic and acidic residues" evidence="1">
    <location>
        <begin position="133"/>
        <end position="150"/>
    </location>
</feature>
<dbReference type="PANTHER" id="PTHR43215:SF14">
    <property type="entry name" value="RADIAL SPOKE HEAD 1 HOMOLOG"/>
    <property type="match status" value="1"/>
</dbReference>
<evidence type="ECO:0000313" key="3">
    <source>
        <dbReference type="Proteomes" id="UP000001449"/>
    </source>
</evidence>
<feature type="region of interest" description="Disordered" evidence="1">
    <location>
        <begin position="360"/>
        <end position="502"/>
    </location>
</feature>
<reference evidence="2 3" key="1">
    <citation type="journal article" date="2004" name="Science">
        <title>The genome of the diatom Thalassiosira pseudonana: ecology, evolution, and metabolism.</title>
        <authorList>
            <person name="Armbrust E.V."/>
            <person name="Berges J.A."/>
            <person name="Bowler C."/>
            <person name="Green B.R."/>
            <person name="Martinez D."/>
            <person name="Putnam N.H."/>
            <person name="Zhou S."/>
            <person name="Allen A.E."/>
            <person name="Apt K.E."/>
            <person name="Bechner M."/>
            <person name="Brzezinski M.A."/>
            <person name="Chaal B.K."/>
            <person name="Chiovitti A."/>
            <person name="Davis A.K."/>
            <person name="Demarest M.S."/>
            <person name="Detter J.C."/>
            <person name="Glavina T."/>
            <person name="Goodstein D."/>
            <person name="Hadi M.Z."/>
            <person name="Hellsten U."/>
            <person name="Hildebrand M."/>
            <person name="Jenkins B.D."/>
            <person name="Jurka J."/>
            <person name="Kapitonov V.V."/>
            <person name="Kroger N."/>
            <person name="Lau W.W."/>
            <person name="Lane T.W."/>
            <person name="Larimer F.W."/>
            <person name="Lippmeier J.C."/>
            <person name="Lucas S."/>
            <person name="Medina M."/>
            <person name="Montsant A."/>
            <person name="Obornik M."/>
            <person name="Parker M.S."/>
            <person name="Palenik B."/>
            <person name="Pazour G.J."/>
            <person name="Richardson P.M."/>
            <person name="Rynearson T.A."/>
            <person name="Saito M.A."/>
            <person name="Schwartz D.C."/>
            <person name="Thamatrakoln K."/>
            <person name="Valentin K."/>
            <person name="Vardi A."/>
            <person name="Wilkerson F.P."/>
            <person name="Rokhsar D.S."/>
        </authorList>
    </citation>
    <scope>NUCLEOTIDE SEQUENCE [LARGE SCALE GENOMIC DNA]</scope>
    <source>
        <strain evidence="2 3">CCMP1335</strain>
    </source>
</reference>
<feature type="compositionally biased region" description="Basic residues" evidence="1">
    <location>
        <begin position="84"/>
        <end position="99"/>
    </location>
</feature>
<dbReference type="HOGENOM" id="CLU_339977_0_0_1"/>
<dbReference type="AlphaFoldDB" id="B5YM75"/>
<dbReference type="KEGG" id="tps:THAPS_25430"/>
<feature type="compositionally biased region" description="Polar residues" evidence="1">
    <location>
        <begin position="7"/>
        <end position="16"/>
    </location>
</feature>
<accession>B5YM75</accession>
<dbReference type="GeneID" id="7444833"/>
<feature type="compositionally biased region" description="Polar residues" evidence="1">
    <location>
        <begin position="100"/>
        <end position="119"/>
    </location>
</feature>
<feature type="compositionally biased region" description="Polar residues" evidence="1">
    <location>
        <begin position="462"/>
        <end position="475"/>
    </location>
</feature>
<evidence type="ECO:0000313" key="2">
    <source>
        <dbReference type="EMBL" id="ACI64202.1"/>
    </source>
</evidence>
<dbReference type="Gene3D" id="2.20.110.10">
    <property type="entry name" value="Histone H3 K4-specific methyltransferase SET7/9 N-terminal domain"/>
    <property type="match status" value="1"/>
</dbReference>
<feature type="region of interest" description="Disordered" evidence="1">
    <location>
        <begin position="220"/>
        <end position="345"/>
    </location>
</feature>
<feature type="region of interest" description="Disordered" evidence="1">
    <location>
        <begin position="582"/>
        <end position="601"/>
    </location>
</feature>
<feature type="compositionally biased region" description="Polar residues" evidence="1">
    <location>
        <begin position="285"/>
        <end position="294"/>
    </location>
</feature>
<dbReference type="EMBL" id="CP001159">
    <property type="protein sequence ID" value="ACI64202.1"/>
    <property type="molecule type" value="Genomic_DNA"/>
</dbReference>
<feature type="compositionally biased region" description="Pro residues" evidence="1">
    <location>
        <begin position="428"/>
        <end position="448"/>
    </location>
</feature>
<dbReference type="Proteomes" id="UP000001449">
    <property type="component" value="Chromosome 18"/>
</dbReference>
<dbReference type="PANTHER" id="PTHR43215">
    <property type="entry name" value="RADIAL SPOKE HEAD 1 HOMOLOG"/>
    <property type="match status" value="1"/>
</dbReference>